<dbReference type="Gene3D" id="3.40.50.300">
    <property type="entry name" value="P-loop containing nucleotide triphosphate hydrolases"/>
    <property type="match status" value="1"/>
</dbReference>
<dbReference type="CDD" id="cd02042">
    <property type="entry name" value="ParAB_family"/>
    <property type="match status" value="1"/>
</dbReference>
<keyword evidence="3" id="KW-1185">Reference proteome</keyword>
<organism evidence="2 3">
    <name type="scientific">Desulfatibacillum alkenivorans DSM 16219</name>
    <dbReference type="NCBI Taxonomy" id="1121393"/>
    <lineage>
        <taxon>Bacteria</taxon>
        <taxon>Pseudomonadati</taxon>
        <taxon>Thermodesulfobacteriota</taxon>
        <taxon>Desulfobacteria</taxon>
        <taxon>Desulfobacterales</taxon>
        <taxon>Desulfatibacillaceae</taxon>
        <taxon>Desulfatibacillum</taxon>
    </lineage>
</organism>
<evidence type="ECO:0000313" key="3">
    <source>
        <dbReference type="Proteomes" id="UP000183994"/>
    </source>
</evidence>
<reference evidence="3" key="1">
    <citation type="submission" date="2016-11" db="EMBL/GenBank/DDBJ databases">
        <authorList>
            <person name="Varghese N."/>
            <person name="Submissions S."/>
        </authorList>
    </citation>
    <scope>NUCLEOTIDE SEQUENCE [LARGE SCALE GENOMIC DNA]</scope>
    <source>
        <strain evidence="3">DSM 16219</strain>
    </source>
</reference>
<proteinExistence type="predicted"/>
<dbReference type="RefSeq" id="WP_073479031.1">
    <property type="nucleotide sequence ID" value="NZ_FQZU01000062.1"/>
</dbReference>
<dbReference type="InterPro" id="IPR050678">
    <property type="entry name" value="DNA_Partitioning_ATPase"/>
</dbReference>
<dbReference type="InterPro" id="IPR025669">
    <property type="entry name" value="AAA_dom"/>
</dbReference>
<dbReference type="PANTHER" id="PTHR13696">
    <property type="entry name" value="P-LOOP CONTAINING NUCLEOSIDE TRIPHOSPHATE HYDROLASE"/>
    <property type="match status" value="1"/>
</dbReference>
<accession>A0A1M6ZYG5</accession>
<evidence type="ECO:0000313" key="2">
    <source>
        <dbReference type="EMBL" id="SHL35456.1"/>
    </source>
</evidence>
<name>A0A1M6ZYG5_9BACT</name>
<dbReference type="PANTHER" id="PTHR13696:SF52">
    <property type="entry name" value="PARA FAMILY PROTEIN CT_582"/>
    <property type="match status" value="1"/>
</dbReference>
<dbReference type="OrthoDB" id="9785810at2"/>
<dbReference type="SUPFAM" id="SSF52540">
    <property type="entry name" value="P-loop containing nucleoside triphosphate hydrolases"/>
    <property type="match status" value="1"/>
</dbReference>
<feature type="domain" description="AAA" evidence="1">
    <location>
        <begin position="3"/>
        <end position="203"/>
    </location>
</feature>
<dbReference type="EMBL" id="FQZU01000062">
    <property type="protein sequence ID" value="SHL35456.1"/>
    <property type="molecule type" value="Genomic_DNA"/>
</dbReference>
<evidence type="ECO:0000259" key="1">
    <source>
        <dbReference type="Pfam" id="PF13614"/>
    </source>
</evidence>
<dbReference type="Pfam" id="PF13614">
    <property type="entry name" value="AAA_31"/>
    <property type="match status" value="1"/>
</dbReference>
<dbReference type="InterPro" id="IPR027417">
    <property type="entry name" value="P-loop_NTPase"/>
</dbReference>
<gene>
    <name evidence="2" type="ORF">SAMN02745216_05060</name>
</gene>
<sequence length="346" mass="39044">MISIAMFNNKGGVGKTTLTCNIASFFAIEYKYDVVVIDCDPQCNATQLIMGQDYTTDFYWYGRIGQDITTIKHILQPLADGDSIISNEVKPVNYDANRFGVDLIPGHPSFSIIEDRLGTAWNELKSGTPAGIRQTNWNTQLCEALDDIYDLAFFDLGPSLGSINRSVLVGCDRFITPMAADIFSILGVRNIKEWIDRWMEEYEDGLSRWRKSDRAGMSKYTLKNPLDIDRGYVGYTMQQYITKTVSKGKKRPIKAYEDIIQDVPKIIDETLGDFLPDHIDINRANIGDIPQLYSLIPLAQSSSVPVYRLSSKDGLVGSQFKQRDTFAETIELIVDRLSENLNLEDD</sequence>
<dbReference type="AlphaFoldDB" id="A0A1M6ZYG5"/>
<dbReference type="Proteomes" id="UP000183994">
    <property type="component" value="Unassembled WGS sequence"/>
</dbReference>
<dbReference type="STRING" id="1121393.SAMN02745216_05060"/>
<protein>
    <submittedName>
        <fullName evidence="2">CobQ/CobB/MinD/ParA nucleotide binding domain-containing protein</fullName>
    </submittedName>
</protein>